<feature type="compositionally biased region" description="Low complexity" evidence="1">
    <location>
        <begin position="869"/>
        <end position="888"/>
    </location>
</feature>
<dbReference type="Ensembl" id="ENSHHUT00000047488.1">
    <property type="protein sequence ID" value="ENSHHUP00000045796.1"/>
    <property type="gene ID" value="ENSHHUG00000027939.1"/>
</dbReference>
<feature type="compositionally biased region" description="Basic and acidic residues" evidence="1">
    <location>
        <begin position="155"/>
        <end position="164"/>
    </location>
</feature>
<feature type="region of interest" description="Disordered" evidence="1">
    <location>
        <begin position="447"/>
        <end position="495"/>
    </location>
</feature>
<feature type="region of interest" description="Disordered" evidence="1">
    <location>
        <begin position="117"/>
        <end position="170"/>
    </location>
</feature>
<organism evidence="2 3">
    <name type="scientific">Hucho hucho</name>
    <name type="common">huchen</name>
    <dbReference type="NCBI Taxonomy" id="62062"/>
    <lineage>
        <taxon>Eukaryota</taxon>
        <taxon>Metazoa</taxon>
        <taxon>Chordata</taxon>
        <taxon>Craniata</taxon>
        <taxon>Vertebrata</taxon>
        <taxon>Euteleostomi</taxon>
        <taxon>Actinopterygii</taxon>
        <taxon>Neopterygii</taxon>
        <taxon>Teleostei</taxon>
        <taxon>Protacanthopterygii</taxon>
        <taxon>Salmoniformes</taxon>
        <taxon>Salmonidae</taxon>
        <taxon>Salmoninae</taxon>
        <taxon>Hucho</taxon>
    </lineage>
</organism>
<feature type="region of interest" description="Disordered" evidence="1">
    <location>
        <begin position="810"/>
        <end position="831"/>
    </location>
</feature>
<reference evidence="2" key="2">
    <citation type="submission" date="2025-08" db="UniProtKB">
        <authorList>
            <consortium name="Ensembl"/>
        </authorList>
    </citation>
    <scope>IDENTIFICATION</scope>
</reference>
<feature type="region of interest" description="Disordered" evidence="1">
    <location>
        <begin position="957"/>
        <end position="993"/>
    </location>
</feature>
<feature type="compositionally biased region" description="Basic and acidic residues" evidence="1">
    <location>
        <begin position="449"/>
        <end position="485"/>
    </location>
</feature>
<feature type="region of interest" description="Disordered" evidence="1">
    <location>
        <begin position="760"/>
        <end position="783"/>
    </location>
</feature>
<feature type="compositionally biased region" description="Polar residues" evidence="1">
    <location>
        <begin position="594"/>
        <end position="603"/>
    </location>
</feature>
<dbReference type="Proteomes" id="UP000314982">
    <property type="component" value="Unassembled WGS sequence"/>
</dbReference>
<protein>
    <submittedName>
        <fullName evidence="2">Si:ch73-305o9.3</fullName>
    </submittedName>
</protein>
<feature type="compositionally biased region" description="Polar residues" evidence="1">
    <location>
        <begin position="629"/>
        <end position="653"/>
    </location>
</feature>
<reference evidence="3" key="1">
    <citation type="submission" date="2018-06" db="EMBL/GenBank/DDBJ databases">
        <title>Genome assembly of Danube salmon.</title>
        <authorList>
            <person name="Macqueen D.J."/>
            <person name="Gundappa M.K."/>
        </authorList>
    </citation>
    <scope>NUCLEOTIDE SEQUENCE [LARGE SCALE GENOMIC DNA]</scope>
</reference>
<feature type="region of interest" description="Disordered" evidence="1">
    <location>
        <begin position="868"/>
        <end position="910"/>
    </location>
</feature>
<evidence type="ECO:0000313" key="2">
    <source>
        <dbReference type="Ensembl" id="ENSHHUP00000045796.1"/>
    </source>
</evidence>
<feature type="compositionally biased region" description="Low complexity" evidence="1">
    <location>
        <begin position="812"/>
        <end position="831"/>
    </location>
</feature>
<feature type="compositionally biased region" description="Basic and acidic residues" evidence="1">
    <location>
        <begin position="671"/>
        <end position="682"/>
    </location>
</feature>
<feature type="region of interest" description="Disordered" evidence="1">
    <location>
        <begin position="584"/>
        <end position="682"/>
    </location>
</feature>
<name>A0A4W5N2W6_9TELE</name>
<feature type="region of interest" description="Disordered" evidence="1">
    <location>
        <begin position="721"/>
        <end position="744"/>
    </location>
</feature>
<evidence type="ECO:0000256" key="1">
    <source>
        <dbReference type="SAM" id="MobiDB-lite"/>
    </source>
</evidence>
<dbReference type="GeneTree" id="ENSGT01030000234921"/>
<evidence type="ECO:0000313" key="3">
    <source>
        <dbReference type="Proteomes" id="UP000314982"/>
    </source>
</evidence>
<feature type="compositionally biased region" description="Low complexity" evidence="1">
    <location>
        <begin position="118"/>
        <end position="135"/>
    </location>
</feature>
<feature type="compositionally biased region" description="Low complexity" evidence="1">
    <location>
        <begin position="975"/>
        <end position="993"/>
    </location>
</feature>
<dbReference type="STRING" id="62062.ENSHHUP00000045796"/>
<reference evidence="2" key="3">
    <citation type="submission" date="2025-09" db="UniProtKB">
        <authorList>
            <consortium name="Ensembl"/>
        </authorList>
    </citation>
    <scope>IDENTIFICATION</scope>
</reference>
<keyword evidence="3" id="KW-1185">Reference proteome</keyword>
<sequence>MGNPLSRPGCFRQCPCCLEKSVDGDGYNEDGYIPQRSIYDTMCINEQIDHGSAQSTITSSGGQDNNFSSNGNLGVGAGACGDMITFEARSATPIPSMGRRLDERVIFDQLKLVEAGQSSRSPGGFGGRSVSPSVSLMSAPGGNSSSSGKRHHQHQHDSGKRGDNGQRSWKVLTPPKHLEHLELSSGDVMEKNFLNPFYSQHNMTSSLISPFSGSPLSSGCHTPVFYSPAKPLPFQHQSFIFEESPPSQPRHPPPKPPLAQLSVTALQCVQEDLRRIGGRETERKNEKGGEIEKKRVVSHSVGSMSQEENVGVFGFASRTKALDSAIDNDSPFSPEPPCDTTPLLLDQISPGPAPARAMSPQPMESTWPRRLIVRKRTVRQGGAIHNFPILPPLPSLVVLSAMEKKNLPHLTPFSEHQGKLVGLMGRVGYSLKEQHLENWRVFSAKKTLQKPEKEGEGWEEPECRSSDGTESSIKEGDPESKEQEGGARGGGAEEVEEWDTVLGMMNTLWDEGWGDAESYTGSLKHWPLLKPPSGFGGSHPPSSAASELSLLELERRAKDVESELVTEQCLTDSLRNKASQLKAGQSVVCGSVSEPEQSSTQPSMELLAMGCSTGTKNVKEDRSPDFNLTLESDSSGVFMSNPSQTSQEDNASDSSDRPLTESDLGSNTSLDQDKDEVAFKDWGREESTELQWCYPSLLKSSSHCEGYGIEEEAPLMKDTEMGDMQSTNNEGPDNPDLHDGFTPLNQAELKPRNKSVKIISGTDSPLPLSPSRHEIPRKKSGLDSSDLDPFITTDSFVYLAVSVLPDVSMAQEEPPSLPTESTSPTSLSRPLCPNVEESDFLSTDSFVYLAGPECHLLATEGHSSFIRCSKGSDSSDDSGSGVDFVLGSMVGDSDWDSDESETGSKSKPIKQPTWDLWEELEREVLSDLFCEEVKPVTEPVTEEVTVPVTDQPRKVTWQFRAAEGSTRQMSKKDTSSSSSSSSSSSYSSTHTEV</sequence>
<proteinExistence type="predicted"/>
<accession>A0A4W5N2W6</accession>
<dbReference type="AlphaFoldDB" id="A0A4W5N2W6"/>